<dbReference type="Proteomes" id="UP000287547">
    <property type="component" value="Unassembled WGS sequence"/>
</dbReference>
<feature type="transmembrane region" description="Helical" evidence="1">
    <location>
        <begin position="57"/>
        <end position="79"/>
    </location>
</feature>
<evidence type="ECO:0008006" key="4">
    <source>
        <dbReference type="Google" id="ProtNLM"/>
    </source>
</evidence>
<sequence>MDARTRWTVLTSAFATGLVVLEAHALREPLTDEKPSATYSAWWRWLLGLQPVHKRRWIAAGLFAAFWAWFVAHVVFSVGPNDLPRRRRP</sequence>
<evidence type="ECO:0000313" key="3">
    <source>
        <dbReference type="Proteomes" id="UP000287547"/>
    </source>
</evidence>
<keyword evidence="1" id="KW-1133">Transmembrane helix</keyword>
<protein>
    <recommendedName>
        <fullName evidence="4">Transmembrane protein</fullName>
    </recommendedName>
</protein>
<dbReference type="AlphaFoldDB" id="A0A428YV01"/>
<comment type="caution">
    <text evidence="2">The sequence shown here is derived from an EMBL/GenBank/DDBJ whole genome shotgun (WGS) entry which is preliminary data.</text>
</comment>
<keyword evidence="1" id="KW-0472">Membrane</keyword>
<evidence type="ECO:0000256" key="1">
    <source>
        <dbReference type="SAM" id="Phobius"/>
    </source>
</evidence>
<dbReference type="EMBL" id="QHKI01000056">
    <property type="protein sequence ID" value="RSM73466.1"/>
    <property type="molecule type" value="Genomic_DNA"/>
</dbReference>
<proteinExistence type="predicted"/>
<gene>
    <name evidence="2" type="ORF">DMH04_41380</name>
</gene>
<reference evidence="2 3" key="1">
    <citation type="submission" date="2018-05" db="EMBL/GenBank/DDBJ databases">
        <title>Evolution of GPA BGCs.</title>
        <authorList>
            <person name="Waglechner N."/>
            <person name="Wright G.D."/>
        </authorList>
    </citation>
    <scope>NUCLEOTIDE SEQUENCE [LARGE SCALE GENOMIC DNA]</scope>
    <source>
        <strain evidence="2 3">A82846</strain>
    </source>
</reference>
<accession>A0A428YV01</accession>
<name>A0A428YV01_KIBAR</name>
<organism evidence="2 3">
    <name type="scientific">Kibdelosporangium aridum</name>
    <dbReference type="NCBI Taxonomy" id="2030"/>
    <lineage>
        <taxon>Bacteria</taxon>
        <taxon>Bacillati</taxon>
        <taxon>Actinomycetota</taxon>
        <taxon>Actinomycetes</taxon>
        <taxon>Pseudonocardiales</taxon>
        <taxon>Pseudonocardiaceae</taxon>
        <taxon>Kibdelosporangium</taxon>
    </lineage>
</organism>
<evidence type="ECO:0000313" key="2">
    <source>
        <dbReference type="EMBL" id="RSM73466.1"/>
    </source>
</evidence>
<keyword evidence="1" id="KW-0812">Transmembrane</keyword>